<dbReference type="OrthoDB" id="2884925at2759"/>
<accession>A0A0C3KYK0</accession>
<dbReference type="AlphaFoldDB" id="A0A0C3KYK0"/>
<dbReference type="HOGENOM" id="CLU_543144_0_0_1"/>
<evidence type="ECO:0000313" key="2">
    <source>
        <dbReference type="Proteomes" id="UP000054248"/>
    </source>
</evidence>
<sequence>MNEKQAPVSQRNVAVEADIHEWSQKTIEGITETLTQEQFDEGTAREFSPSWSSPLVTAPVILSEELQKRISPLGEQLADVRWRQNNLVPIARLPPEILMHVFDLVLAEGSSERRADTNIFPTVLARVCRDRTGLVDNPPRLWSRIASYCSLIRHVSMALDKSKPFPLTIRYDEQDSTFGNLRLGNVFPPRLERLRVSLLHDDTEEALSKEPFEMDFIRGGWPDALRHLSLGNIGMPFGSYAELRGPKTLEIWSIPSHREVNIAEIIWALSNCPDLEELLLGSGFVLGGEPISGTHVRLDRLRKISLRLRPAPVHALSRSIQAVNCTNCRISTSLSPEGGPEWTEVLLTDEIRPSFRTVEANLLSALAINIEVRLLYVKLEAKSHDSEPRVSLGFKNGQPAEVVRWMAECFTLGQAPVTLSIIARDPMWIETPPLALSRFHSTVKLTLYGNNSIGQQSIDFLCAALYTDPVGYQHFPIPRLAALTVTVDYIPNLMSMLERRYG</sequence>
<dbReference type="Proteomes" id="UP000054248">
    <property type="component" value="Unassembled WGS sequence"/>
</dbReference>
<name>A0A0C3KYK0_9AGAM</name>
<keyword evidence="2" id="KW-1185">Reference proteome</keyword>
<evidence type="ECO:0000313" key="1">
    <source>
        <dbReference type="EMBL" id="KIO26448.1"/>
    </source>
</evidence>
<organism evidence="1 2">
    <name type="scientific">Tulasnella calospora MUT 4182</name>
    <dbReference type="NCBI Taxonomy" id="1051891"/>
    <lineage>
        <taxon>Eukaryota</taxon>
        <taxon>Fungi</taxon>
        <taxon>Dikarya</taxon>
        <taxon>Basidiomycota</taxon>
        <taxon>Agaricomycotina</taxon>
        <taxon>Agaricomycetes</taxon>
        <taxon>Cantharellales</taxon>
        <taxon>Tulasnellaceae</taxon>
        <taxon>Tulasnella</taxon>
    </lineage>
</organism>
<reference evidence="2" key="2">
    <citation type="submission" date="2015-01" db="EMBL/GenBank/DDBJ databases">
        <title>Evolutionary Origins and Diversification of the Mycorrhizal Mutualists.</title>
        <authorList>
            <consortium name="DOE Joint Genome Institute"/>
            <consortium name="Mycorrhizal Genomics Consortium"/>
            <person name="Kohler A."/>
            <person name="Kuo A."/>
            <person name="Nagy L.G."/>
            <person name="Floudas D."/>
            <person name="Copeland A."/>
            <person name="Barry K.W."/>
            <person name="Cichocki N."/>
            <person name="Veneault-Fourrey C."/>
            <person name="LaButti K."/>
            <person name="Lindquist E.A."/>
            <person name="Lipzen A."/>
            <person name="Lundell T."/>
            <person name="Morin E."/>
            <person name="Murat C."/>
            <person name="Riley R."/>
            <person name="Ohm R."/>
            <person name="Sun H."/>
            <person name="Tunlid A."/>
            <person name="Henrissat B."/>
            <person name="Grigoriev I.V."/>
            <person name="Hibbett D.S."/>
            <person name="Martin F."/>
        </authorList>
    </citation>
    <scope>NUCLEOTIDE SEQUENCE [LARGE SCALE GENOMIC DNA]</scope>
    <source>
        <strain evidence="2">MUT 4182</strain>
    </source>
</reference>
<dbReference type="EMBL" id="KN823024">
    <property type="protein sequence ID" value="KIO26448.1"/>
    <property type="molecule type" value="Genomic_DNA"/>
</dbReference>
<protein>
    <submittedName>
        <fullName evidence="1">Uncharacterized protein</fullName>
    </submittedName>
</protein>
<reference evidence="1 2" key="1">
    <citation type="submission" date="2014-04" db="EMBL/GenBank/DDBJ databases">
        <authorList>
            <consortium name="DOE Joint Genome Institute"/>
            <person name="Kuo A."/>
            <person name="Girlanda M."/>
            <person name="Perotto S."/>
            <person name="Kohler A."/>
            <person name="Nagy L.G."/>
            <person name="Floudas D."/>
            <person name="Copeland A."/>
            <person name="Barry K.W."/>
            <person name="Cichocki N."/>
            <person name="Veneault-Fourrey C."/>
            <person name="LaButti K."/>
            <person name="Lindquist E.A."/>
            <person name="Lipzen A."/>
            <person name="Lundell T."/>
            <person name="Morin E."/>
            <person name="Murat C."/>
            <person name="Sun H."/>
            <person name="Tunlid A."/>
            <person name="Henrissat B."/>
            <person name="Grigoriev I.V."/>
            <person name="Hibbett D.S."/>
            <person name="Martin F."/>
            <person name="Nordberg H.P."/>
            <person name="Cantor M.N."/>
            <person name="Hua S.X."/>
        </authorList>
    </citation>
    <scope>NUCLEOTIDE SEQUENCE [LARGE SCALE GENOMIC DNA]</scope>
    <source>
        <strain evidence="1 2">MUT 4182</strain>
    </source>
</reference>
<gene>
    <name evidence="1" type="ORF">M407DRAFT_24295</name>
</gene>
<proteinExistence type="predicted"/>